<feature type="chain" id="PRO_5018118024" evidence="1">
    <location>
        <begin position="21"/>
        <end position="288"/>
    </location>
</feature>
<evidence type="ECO:0000313" key="2">
    <source>
        <dbReference type="EMBL" id="RLZ06770.1"/>
    </source>
</evidence>
<feature type="signal peptide" evidence="1">
    <location>
        <begin position="1"/>
        <end position="20"/>
    </location>
</feature>
<dbReference type="AlphaFoldDB" id="A0A3L9M0T9"/>
<dbReference type="EMBL" id="RDOJ01000022">
    <property type="protein sequence ID" value="RLZ06770.1"/>
    <property type="molecule type" value="Genomic_DNA"/>
</dbReference>
<sequence>MKLQKLAFIALFTAFTSVHAQQVKKVDKMPVFVGCEHFKSNDEVKKCFNETFNQAIANEIEFFSNIADYLHIGDTSSKLRFKIDKEGKFGDINVDGANPIFNSFVWSSIVMIQNKLDKLEATIQPGLDQKGDPMDVFMTIPVRFDSEFDETIYTSIPAFERVLFTIDFEDEIIEIRLNKENVIRTIGIDKNGRNFYLGKYNNLFELATVEPYATKINEAFSSGNTLITKGELEGKEYIIQMKNFFSNKPEDEVLIEVIREEKDTWAEYYSYKTKEEFNQSKFAKLTYR</sequence>
<dbReference type="OrthoDB" id="1434472at2"/>
<dbReference type="RefSeq" id="WP_121935568.1">
    <property type="nucleotide sequence ID" value="NZ_RDOJ01000022.1"/>
</dbReference>
<name>A0A3L9M0T9_9FLAO</name>
<reference evidence="2 3" key="1">
    <citation type="submission" date="2018-10" db="EMBL/GenBank/DDBJ databases">
        <authorList>
            <person name="Chen X."/>
        </authorList>
    </citation>
    <scope>NUCLEOTIDE SEQUENCE [LARGE SCALE GENOMIC DNA]</scope>
    <source>
        <strain evidence="2 3">YIM 102668</strain>
    </source>
</reference>
<protein>
    <submittedName>
        <fullName evidence="2">Uncharacterized protein</fullName>
    </submittedName>
</protein>
<evidence type="ECO:0000256" key="1">
    <source>
        <dbReference type="SAM" id="SignalP"/>
    </source>
</evidence>
<keyword evidence="1" id="KW-0732">Signal</keyword>
<accession>A0A3L9M0T9</accession>
<dbReference type="Proteomes" id="UP000275348">
    <property type="component" value="Unassembled WGS sequence"/>
</dbReference>
<gene>
    <name evidence="2" type="ORF">EAH69_12600</name>
</gene>
<organism evidence="2 3">
    <name type="scientific">Faecalibacter macacae</name>
    <dbReference type="NCBI Taxonomy" id="1859289"/>
    <lineage>
        <taxon>Bacteria</taxon>
        <taxon>Pseudomonadati</taxon>
        <taxon>Bacteroidota</taxon>
        <taxon>Flavobacteriia</taxon>
        <taxon>Flavobacteriales</taxon>
        <taxon>Weeksellaceae</taxon>
        <taxon>Faecalibacter</taxon>
    </lineage>
</organism>
<evidence type="ECO:0000313" key="3">
    <source>
        <dbReference type="Proteomes" id="UP000275348"/>
    </source>
</evidence>
<comment type="caution">
    <text evidence="2">The sequence shown here is derived from an EMBL/GenBank/DDBJ whole genome shotgun (WGS) entry which is preliminary data.</text>
</comment>
<proteinExistence type="predicted"/>
<keyword evidence="3" id="KW-1185">Reference proteome</keyword>